<accession>A0A8S5SZF9</accession>
<evidence type="ECO:0000313" key="1">
    <source>
        <dbReference type="EMBL" id="DAF56342.1"/>
    </source>
</evidence>
<name>A0A8S5SZF9_9VIRU</name>
<sequence length="260" mass="29889">MGKKKESYEEFVEKFKVKKTTDDCYTPPAIYDVVLDYVKENCNIEGLKVVRPFYPGGDYENENYDEKCVVIDNPPFSIISQIIRFYLERNIKFFLFAPHITLFVSDQDHTGIVASADIIYENGAVVKTSFVSNMFGDIKILGAPELRQKIKEIQNDNKVSSPRYCYPDNVITVSHIAKIVERGENIKIMKNEVGFCRALEHQKEHKKSIFGNGFLVSDNVVKRYKKAIDKATKKAAEEAMEKTIEWTLSGKEREFIKTLT</sequence>
<protein>
    <submittedName>
        <fullName evidence="1">DNA N-6-adenine-methyltransferase</fullName>
    </submittedName>
</protein>
<proteinExistence type="predicted"/>
<organism evidence="1">
    <name type="scientific">virus sp. ct0ba2</name>
    <dbReference type="NCBI Taxonomy" id="2827983"/>
    <lineage>
        <taxon>Viruses</taxon>
    </lineage>
</organism>
<reference evidence="1" key="1">
    <citation type="journal article" date="2021" name="Proc. Natl. Acad. Sci. U.S.A.">
        <title>A Catalog of Tens of Thousands of Viruses from Human Metagenomes Reveals Hidden Associations with Chronic Diseases.</title>
        <authorList>
            <person name="Tisza M.J."/>
            <person name="Buck C.B."/>
        </authorList>
    </citation>
    <scope>NUCLEOTIDE SEQUENCE</scope>
    <source>
        <strain evidence="1">Ct0ba2</strain>
    </source>
</reference>
<dbReference type="EMBL" id="BK032712">
    <property type="protein sequence ID" value="DAF56342.1"/>
    <property type="molecule type" value="Genomic_DNA"/>
</dbReference>